<dbReference type="AlphaFoldDB" id="A0A7L5C439"/>
<organism evidence="3 4">
    <name type="scientific">Pikeienuella piscinae</name>
    <dbReference type="NCBI Taxonomy" id="2748098"/>
    <lineage>
        <taxon>Bacteria</taxon>
        <taxon>Pseudomonadati</taxon>
        <taxon>Pseudomonadota</taxon>
        <taxon>Alphaproteobacteria</taxon>
        <taxon>Rhodobacterales</taxon>
        <taxon>Paracoccaceae</taxon>
        <taxon>Pikeienuella</taxon>
    </lineage>
</organism>
<dbReference type="RefSeq" id="WP_165101305.1">
    <property type="nucleotide sequence ID" value="NZ_CP049056.1"/>
</dbReference>
<dbReference type="EMBL" id="CP049056">
    <property type="protein sequence ID" value="QIE57064.1"/>
    <property type="molecule type" value="Genomic_DNA"/>
</dbReference>
<sequence>MTETPQTPLDRAWAAAADDGDAGMARYYDVLAGAELFLAIDPATLDGAAQTPVLFPVDGVKTALVFDTDWRIAEFMGDDAAHLTLSGRAVFAMFAGKGVQLGVNLGDAPSATILPAVAIDWAAEALRQPVEEEAGGAMILTRPIGATPDLLARIDAKLAGIGPALAEAWLCGAGEPDGALVLCLSLRLESAERAVVAALAETARFAGDARAAFDIAVLREHDARLAAARRVGLGFEIAAPPDTARQAPDRSLPPKLRRSP</sequence>
<evidence type="ECO:0000256" key="1">
    <source>
        <dbReference type="SAM" id="MobiDB-lite"/>
    </source>
</evidence>
<keyword evidence="4" id="KW-1185">Reference proteome</keyword>
<accession>A0A7L5C439</accession>
<dbReference type="Pfam" id="PF07179">
    <property type="entry name" value="SseB"/>
    <property type="match status" value="1"/>
</dbReference>
<feature type="region of interest" description="Disordered" evidence="1">
    <location>
        <begin position="241"/>
        <end position="260"/>
    </location>
</feature>
<protein>
    <recommendedName>
        <fullName evidence="2">SseB protein N-terminal domain-containing protein</fullName>
    </recommendedName>
</protein>
<reference evidence="3 4" key="1">
    <citation type="submission" date="2020-02" db="EMBL/GenBank/DDBJ databases">
        <title>complete genome sequence of Rhodobacteraceae bacterium.</title>
        <authorList>
            <person name="Park J."/>
            <person name="Kim Y.-S."/>
            <person name="Kim K.-H."/>
        </authorList>
    </citation>
    <scope>NUCLEOTIDE SEQUENCE [LARGE SCALE GENOMIC DNA]</scope>
    <source>
        <strain evidence="3 4">RR4-56</strain>
    </source>
</reference>
<evidence type="ECO:0000313" key="3">
    <source>
        <dbReference type="EMBL" id="QIE57064.1"/>
    </source>
</evidence>
<proteinExistence type="predicted"/>
<feature type="domain" description="SseB protein N-terminal" evidence="2">
    <location>
        <begin position="9"/>
        <end position="112"/>
    </location>
</feature>
<name>A0A7L5C439_9RHOB</name>
<dbReference type="Proteomes" id="UP000503336">
    <property type="component" value="Chromosome"/>
</dbReference>
<evidence type="ECO:0000313" key="4">
    <source>
        <dbReference type="Proteomes" id="UP000503336"/>
    </source>
</evidence>
<evidence type="ECO:0000259" key="2">
    <source>
        <dbReference type="Pfam" id="PF07179"/>
    </source>
</evidence>
<dbReference type="InterPro" id="IPR009839">
    <property type="entry name" value="SseB_N"/>
</dbReference>
<gene>
    <name evidence="3" type="ORF">G5B40_17425</name>
</gene>
<dbReference type="KEGG" id="hdh:G5B40_17425"/>